<accession>A0ACC2H1X9</accession>
<reference evidence="1" key="1">
    <citation type="submission" date="2021-05" db="EMBL/GenBank/DDBJ databases">
        <authorList>
            <person name="Pan Q."/>
            <person name="Jouanno E."/>
            <person name="Zahm M."/>
            <person name="Klopp C."/>
            <person name="Cabau C."/>
            <person name="Louis A."/>
            <person name="Berthelot C."/>
            <person name="Parey E."/>
            <person name="Roest Crollius H."/>
            <person name="Montfort J."/>
            <person name="Robinson-Rechavi M."/>
            <person name="Bouchez O."/>
            <person name="Lampietro C."/>
            <person name="Lopez Roques C."/>
            <person name="Donnadieu C."/>
            <person name="Postlethwait J."/>
            <person name="Bobe J."/>
            <person name="Dillon D."/>
            <person name="Chandos A."/>
            <person name="von Hippel F."/>
            <person name="Guiguen Y."/>
        </authorList>
    </citation>
    <scope>NUCLEOTIDE SEQUENCE</scope>
    <source>
        <strain evidence="1">YG-Jan2019</strain>
    </source>
</reference>
<organism evidence="1 2">
    <name type="scientific">Dallia pectoralis</name>
    <name type="common">Alaska blackfish</name>
    <dbReference type="NCBI Taxonomy" id="75939"/>
    <lineage>
        <taxon>Eukaryota</taxon>
        <taxon>Metazoa</taxon>
        <taxon>Chordata</taxon>
        <taxon>Craniata</taxon>
        <taxon>Vertebrata</taxon>
        <taxon>Euteleostomi</taxon>
        <taxon>Actinopterygii</taxon>
        <taxon>Neopterygii</taxon>
        <taxon>Teleostei</taxon>
        <taxon>Protacanthopterygii</taxon>
        <taxon>Esociformes</taxon>
        <taxon>Umbridae</taxon>
        <taxon>Dallia</taxon>
    </lineage>
</organism>
<evidence type="ECO:0000313" key="2">
    <source>
        <dbReference type="Proteomes" id="UP001157502"/>
    </source>
</evidence>
<dbReference type="Proteomes" id="UP001157502">
    <property type="component" value="Chromosome 6"/>
</dbReference>
<name>A0ACC2H1X9_DALPE</name>
<protein>
    <submittedName>
        <fullName evidence="1">Uncharacterized protein</fullName>
    </submittedName>
</protein>
<keyword evidence="2" id="KW-1185">Reference proteome</keyword>
<proteinExistence type="predicted"/>
<gene>
    <name evidence="1" type="ORF">DPEC_G00069290</name>
</gene>
<sequence>MKYSQTLKSYKYNIAERHSCFDSYVHKVLSNDTDRDALLRSISPETAKVNKMHALIDHCLKSEERAHTFLKIFTKLDPDLYTELKRHGPRGKFVRKEAPAVDLTALVRSALGAKVCDLYTITGRVENQWILIIWPALEVLVTTGQLLPEEYSEFELNKHNHPAMVKQLERICDDTEIPEPNRRFISLVVNSFNMHMFHLAGISMQDVFVFV</sequence>
<dbReference type="EMBL" id="CM055733">
    <property type="protein sequence ID" value="KAJ8009932.1"/>
    <property type="molecule type" value="Genomic_DNA"/>
</dbReference>
<evidence type="ECO:0000313" key="1">
    <source>
        <dbReference type="EMBL" id="KAJ8009932.1"/>
    </source>
</evidence>
<comment type="caution">
    <text evidence="1">The sequence shown here is derived from an EMBL/GenBank/DDBJ whole genome shotgun (WGS) entry which is preliminary data.</text>
</comment>